<dbReference type="EMBL" id="JBHSNG010000036">
    <property type="protein sequence ID" value="MFC5583190.1"/>
    <property type="molecule type" value="Genomic_DNA"/>
</dbReference>
<evidence type="ECO:0000313" key="2">
    <source>
        <dbReference type="Proteomes" id="UP001596111"/>
    </source>
</evidence>
<proteinExistence type="predicted"/>
<dbReference type="Proteomes" id="UP001596111">
    <property type="component" value="Unassembled WGS sequence"/>
</dbReference>
<organism evidence="1 2">
    <name type="scientific">Rhodanobacter terrae</name>
    <dbReference type="NCBI Taxonomy" id="418647"/>
    <lineage>
        <taxon>Bacteria</taxon>
        <taxon>Pseudomonadati</taxon>
        <taxon>Pseudomonadota</taxon>
        <taxon>Gammaproteobacteria</taxon>
        <taxon>Lysobacterales</taxon>
        <taxon>Rhodanobacteraceae</taxon>
        <taxon>Rhodanobacter</taxon>
    </lineage>
</organism>
<comment type="caution">
    <text evidence="1">The sequence shown here is derived from an EMBL/GenBank/DDBJ whole genome shotgun (WGS) entry which is preliminary data.</text>
</comment>
<reference evidence="2" key="1">
    <citation type="journal article" date="2019" name="Int. J. Syst. Evol. Microbiol.">
        <title>The Global Catalogue of Microorganisms (GCM) 10K type strain sequencing project: providing services to taxonomists for standard genome sequencing and annotation.</title>
        <authorList>
            <consortium name="The Broad Institute Genomics Platform"/>
            <consortium name="The Broad Institute Genome Sequencing Center for Infectious Disease"/>
            <person name="Wu L."/>
            <person name="Ma J."/>
        </authorList>
    </citation>
    <scope>NUCLEOTIDE SEQUENCE [LARGE SCALE GENOMIC DNA]</scope>
    <source>
        <strain evidence="2">CGMCC 1.13587</strain>
    </source>
</reference>
<evidence type="ECO:0008006" key="3">
    <source>
        <dbReference type="Google" id="ProtNLM"/>
    </source>
</evidence>
<evidence type="ECO:0000313" key="1">
    <source>
        <dbReference type="EMBL" id="MFC5583190.1"/>
    </source>
</evidence>
<protein>
    <recommendedName>
        <fullName evidence="3">DUF883 domain-containing protein</fullName>
    </recommendedName>
</protein>
<dbReference type="RefSeq" id="WP_377329987.1">
    <property type="nucleotide sequence ID" value="NZ_JBHSNG010000036.1"/>
</dbReference>
<keyword evidence="2" id="KW-1185">Reference proteome</keyword>
<accession>A0ABW0T430</accession>
<name>A0ABW0T430_9GAMM</name>
<sequence length="138" mass="14654">MDTNVFKLDEITKEGVGAKLDSREDFVIDGINRIHMPEAVKAVEKLIEDRGMRCRIYQKGRVAAAIGATAVAAVVPVIGEAVIGAALVATAVGSAAHHLATFNPDYEVAKNLVTGTLTLTYQKSREANLSAHSHGSIK</sequence>
<gene>
    <name evidence="1" type="ORF">ACFPPB_18915</name>
</gene>